<feature type="compositionally biased region" description="Low complexity" evidence="1">
    <location>
        <begin position="75"/>
        <end position="96"/>
    </location>
</feature>
<dbReference type="Proteomes" id="UP000827092">
    <property type="component" value="Unassembled WGS sequence"/>
</dbReference>
<comment type="caution">
    <text evidence="2">The sequence shown here is derived from an EMBL/GenBank/DDBJ whole genome shotgun (WGS) entry which is preliminary data.</text>
</comment>
<evidence type="ECO:0000256" key="1">
    <source>
        <dbReference type="SAM" id="MobiDB-lite"/>
    </source>
</evidence>
<evidence type="ECO:0000313" key="3">
    <source>
        <dbReference type="Proteomes" id="UP000827092"/>
    </source>
</evidence>
<protein>
    <submittedName>
        <fullName evidence="2">Uncharacterized protein</fullName>
    </submittedName>
</protein>
<feature type="region of interest" description="Disordered" evidence="1">
    <location>
        <begin position="43"/>
        <end position="96"/>
    </location>
</feature>
<dbReference type="EMBL" id="JAFNEN010001103">
    <property type="protein sequence ID" value="KAG8174967.1"/>
    <property type="molecule type" value="Genomic_DNA"/>
</dbReference>
<gene>
    <name evidence="2" type="ORF">JTE90_002489</name>
</gene>
<dbReference type="AlphaFoldDB" id="A0AAV6TSS4"/>
<proteinExistence type="predicted"/>
<evidence type="ECO:0000313" key="2">
    <source>
        <dbReference type="EMBL" id="KAG8174967.1"/>
    </source>
</evidence>
<reference evidence="2 3" key="1">
    <citation type="journal article" date="2022" name="Nat. Ecol. Evol.">
        <title>A masculinizing supergene underlies an exaggerated male reproductive morph in a spider.</title>
        <authorList>
            <person name="Hendrickx F."/>
            <person name="De Corte Z."/>
            <person name="Sonet G."/>
            <person name="Van Belleghem S.M."/>
            <person name="Kostlbacher S."/>
            <person name="Vangestel C."/>
        </authorList>
    </citation>
    <scope>NUCLEOTIDE SEQUENCE [LARGE SCALE GENOMIC DNA]</scope>
    <source>
        <strain evidence="2">W744_W776</strain>
    </source>
</reference>
<name>A0AAV6TSS4_9ARAC</name>
<accession>A0AAV6TSS4</accession>
<organism evidence="2 3">
    <name type="scientific">Oedothorax gibbosus</name>
    <dbReference type="NCBI Taxonomy" id="931172"/>
    <lineage>
        <taxon>Eukaryota</taxon>
        <taxon>Metazoa</taxon>
        <taxon>Ecdysozoa</taxon>
        <taxon>Arthropoda</taxon>
        <taxon>Chelicerata</taxon>
        <taxon>Arachnida</taxon>
        <taxon>Araneae</taxon>
        <taxon>Araneomorphae</taxon>
        <taxon>Entelegynae</taxon>
        <taxon>Araneoidea</taxon>
        <taxon>Linyphiidae</taxon>
        <taxon>Erigoninae</taxon>
        <taxon>Oedothorax</taxon>
    </lineage>
</organism>
<sequence length="177" mass="20158">MTLPPAQNDMLYIQPQHELYILSEEFLQNISTDYFSELDVEMPPPPPVNPVTSPRPETMSSQLNVEIPPPPPVNPVTSPRPETMSSQSRADMASSSEFTRKWPFQTDFVASPWTRRRQPLMKPPLESRRSLADISEAHVAKTSHTYHLMDMLGAEEMYEIKESAPDMCTEPMDLKVN</sequence>
<keyword evidence="3" id="KW-1185">Reference proteome</keyword>